<proteinExistence type="predicted"/>
<dbReference type="AlphaFoldDB" id="A0A5K3FU10"/>
<evidence type="ECO:0000313" key="1">
    <source>
        <dbReference type="WBParaSite" id="MCU_011509-RA"/>
    </source>
</evidence>
<protein>
    <submittedName>
        <fullName evidence="1">Uncharacterized protein</fullName>
    </submittedName>
</protein>
<dbReference type="WBParaSite" id="MCU_011509-RA">
    <property type="protein sequence ID" value="MCU_011509-RA"/>
    <property type="gene ID" value="MCU_011509"/>
</dbReference>
<name>A0A5K3FU10_MESCO</name>
<sequence length="110" mass="12620">MAQTYWTTWPQPILCLSVTQWHAGEEAGQPEDTNEEQYTSKQNTRLYGLRPIRIAKFVLHFDAETNSTGHLVISNSAPHSEGTASFPTSTEYRDSSDIFKWLKIYIDTYC</sequence>
<organism evidence="1">
    <name type="scientific">Mesocestoides corti</name>
    <name type="common">Flatworm</name>
    <dbReference type="NCBI Taxonomy" id="53468"/>
    <lineage>
        <taxon>Eukaryota</taxon>
        <taxon>Metazoa</taxon>
        <taxon>Spiralia</taxon>
        <taxon>Lophotrochozoa</taxon>
        <taxon>Platyhelminthes</taxon>
        <taxon>Cestoda</taxon>
        <taxon>Eucestoda</taxon>
        <taxon>Cyclophyllidea</taxon>
        <taxon>Mesocestoididae</taxon>
        <taxon>Mesocestoides</taxon>
    </lineage>
</organism>
<reference evidence="1" key="1">
    <citation type="submission" date="2019-11" db="UniProtKB">
        <authorList>
            <consortium name="WormBaseParasite"/>
        </authorList>
    </citation>
    <scope>IDENTIFICATION</scope>
</reference>
<accession>A0A5K3FU10</accession>